<organism evidence="1 2">
    <name type="scientific">Caerostris extrusa</name>
    <name type="common">Bark spider</name>
    <name type="synonym">Caerostris bankana</name>
    <dbReference type="NCBI Taxonomy" id="172846"/>
    <lineage>
        <taxon>Eukaryota</taxon>
        <taxon>Metazoa</taxon>
        <taxon>Ecdysozoa</taxon>
        <taxon>Arthropoda</taxon>
        <taxon>Chelicerata</taxon>
        <taxon>Arachnida</taxon>
        <taxon>Araneae</taxon>
        <taxon>Araneomorphae</taxon>
        <taxon>Entelegynae</taxon>
        <taxon>Araneoidea</taxon>
        <taxon>Araneidae</taxon>
        <taxon>Caerostris</taxon>
    </lineage>
</organism>
<proteinExistence type="predicted"/>
<evidence type="ECO:0000313" key="2">
    <source>
        <dbReference type="Proteomes" id="UP001054945"/>
    </source>
</evidence>
<protein>
    <submittedName>
        <fullName evidence="1">Uncharacterized protein</fullName>
    </submittedName>
</protein>
<accession>A0AAV4X265</accession>
<dbReference type="EMBL" id="BPLR01017187">
    <property type="protein sequence ID" value="GIY89331.1"/>
    <property type="molecule type" value="Genomic_DNA"/>
</dbReference>
<dbReference type="AlphaFoldDB" id="A0AAV4X265"/>
<keyword evidence="2" id="KW-1185">Reference proteome</keyword>
<name>A0AAV4X265_CAEEX</name>
<sequence length="135" mass="15148">MSQDGKQKRPDQSFGHRSHKYCRIKLELAAKVNTCKLSANRHPFLMKNASGKISVVLLMIQQTLRVEICVEEDPLCKTNDACTILRAPGPQPSMCRASCLARCVVVSNEPIRSDLWTNPRGLTVKAKPFTFQAYD</sequence>
<dbReference type="Proteomes" id="UP001054945">
    <property type="component" value="Unassembled WGS sequence"/>
</dbReference>
<comment type="caution">
    <text evidence="1">The sequence shown here is derived from an EMBL/GenBank/DDBJ whole genome shotgun (WGS) entry which is preliminary data.</text>
</comment>
<gene>
    <name evidence="1" type="ORF">CEXT_616091</name>
</gene>
<evidence type="ECO:0000313" key="1">
    <source>
        <dbReference type="EMBL" id="GIY89331.1"/>
    </source>
</evidence>
<reference evidence="1 2" key="1">
    <citation type="submission" date="2021-06" db="EMBL/GenBank/DDBJ databases">
        <title>Caerostris extrusa draft genome.</title>
        <authorList>
            <person name="Kono N."/>
            <person name="Arakawa K."/>
        </authorList>
    </citation>
    <scope>NUCLEOTIDE SEQUENCE [LARGE SCALE GENOMIC DNA]</scope>
</reference>